<accession>A0ABS0CLB8</accession>
<dbReference type="PANTHER" id="PTHR48106">
    <property type="entry name" value="QUINONE OXIDOREDUCTASE PIG3-RELATED"/>
    <property type="match status" value="1"/>
</dbReference>
<dbReference type="InterPro" id="IPR011032">
    <property type="entry name" value="GroES-like_sf"/>
</dbReference>
<evidence type="ECO:0000256" key="2">
    <source>
        <dbReference type="ARBA" id="ARBA00023002"/>
    </source>
</evidence>
<proteinExistence type="predicted"/>
<dbReference type="SMART" id="SM00829">
    <property type="entry name" value="PKS_ER"/>
    <property type="match status" value="1"/>
</dbReference>
<keyword evidence="2" id="KW-0560">Oxidoreductase</keyword>
<feature type="domain" description="Enoyl reductase (ER)" evidence="3">
    <location>
        <begin position="10"/>
        <end position="320"/>
    </location>
</feature>
<dbReference type="Pfam" id="PF00107">
    <property type="entry name" value="ADH_zinc_N"/>
    <property type="match status" value="1"/>
</dbReference>
<dbReference type="EMBL" id="JADLQX010000004">
    <property type="protein sequence ID" value="MBF6297381.1"/>
    <property type="molecule type" value="Genomic_DNA"/>
</dbReference>
<evidence type="ECO:0000256" key="1">
    <source>
        <dbReference type="ARBA" id="ARBA00022857"/>
    </source>
</evidence>
<evidence type="ECO:0000259" key="3">
    <source>
        <dbReference type="SMART" id="SM00829"/>
    </source>
</evidence>
<dbReference type="RefSeq" id="WP_195128729.1">
    <property type="nucleotide sequence ID" value="NZ_JADLQX010000004.1"/>
</dbReference>
<keyword evidence="5" id="KW-1185">Reference proteome</keyword>
<dbReference type="InterPro" id="IPR020843">
    <property type="entry name" value="ER"/>
</dbReference>
<reference evidence="4 5" key="1">
    <citation type="submission" date="2020-10" db="EMBL/GenBank/DDBJ databases">
        <title>Identification of Nocardia species via Next-generation sequencing and recognition of intraspecies genetic diversity.</title>
        <authorList>
            <person name="Li P."/>
            <person name="Li P."/>
            <person name="Lu B."/>
        </authorList>
    </citation>
    <scope>NUCLEOTIDE SEQUENCE [LARGE SCALE GENOMIC DNA]</scope>
    <source>
        <strain evidence="4 5">BJ06-0157</strain>
    </source>
</reference>
<dbReference type="Gene3D" id="3.90.180.10">
    <property type="entry name" value="Medium-chain alcohol dehydrogenases, catalytic domain"/>
    <property type="match status" value="1"/>
</dbReference>
<dbReference type="Pfam" id="PF08240">
    <property type="entry name" value="ADH_N"/>
    <property type="match status" value="1"/>
</dbReference>
<dbReference type="PANTHER" id="PTHR48106:SF18">
    <property type="entry name" value="QUINONE OXIDOREDUCTASE PIG3"/>
    <property type="match status" value="1"/>
</dbReference>
<gene>
    <name evidence="4" type="ORF">IU459_07455</name>
</gene>
<dbReference type="Gene3D" id="3.40.50.720">
    <property type="entry name" value="NAD(P)-binding Rossmann-like Domain"/>
    <property type="match status" value="1"/>
</dbReference>
<dbReference type="SUPFAM" id="SSF50129">
    <property type="entry name" value="GroES-like"/>
    <property type="match status" value="1"/>
</dbReference>
<keyword evidence="1" id="KW-0521">NADP</keyword>
<dbReference type="SUPFAM" id="SSF51735">
    <property type="entry name" value="NAD(P)-binding Rossmann-fold domains"/>
    <property type="match status" value="1"/>
</dbReference>
<evidence type="ECO:0000313" key="5">
    <source>
        <dbReference type="Proteomes" id="UP000702209"/>
    </source>
</evidence>
<dbReference type="InterPro" id="IPR013154">
    <property type="entry name" value="ADH-like_N"/>
</dbReference>
<organism evidence="4 5">
    <name type="scientific">Nocardia amamiensis</name>
    <dbReference type="NCBI Taxonomy" id="404578"/>
    <lineage>
        <taxon>Bacteria</taxon>
        <taxon>Bacillati</taxon>
        <taxon>Actinomycetota</taxon>
        <taxon>Actinomycetes</taxon>
        <taxon>Mycobacteriales</taxon>
        <taxon>Nocardiaceae</taxon>
        <taxon>Nocardia</taxon>
    </lineage>
</organism>
<evidence type="ECO:0000313" key="4">
    <source>
        <dbReference type="EMBL" id="MBF6297381.1"/>
    </source>
</evidence>
<dbReference type="Proteomes" id="UP000702209">
    <property type="component" value="Unassembled WGS sequence"/>
</dbReference>
<name>A0ABS0CLB8_9NOCA</name>
<dbReference type="InterPro" id="IPR036291">
    <property type="entry name" value="NAD(P)-bd_dom_sf"/>
</dbReference>
<protein>
    <submittedName>
        <fullName evidence="4">Zinc-binding dehydrogenase</fullName>
    </submittedName>
</protein>
<sequence length="327" mass="33247">MQAIVMTGTGGPEVLVAREVPEPQAGAGEVVIRSEAIPVLFPETRLRSGEFPLGAPPPLVFGFQAAGVVTEVGSQVDPGLIGQRVVAATKGFGAYAEFVAASADSLTFIPDRLSAVDAAAVLMNGSVAIPLLETAALSGVETVLVEAAATGIGSALTQLAKEYGAARVVATAGGPAKAEQARKLGADVVIDHNDPAWTTRLREILGGATVDVVFDAIGGASAAELLDVMTPPRGRMLGYGWLSGAPAQVSASDLITRGLTFTGCAGPDWLARVAEAGSTVLARAAEGGLTSLVEAVLPLDQASRAHRLLEDRTPLGKIVLRPESGVS</sequence>
<comment type="caution">
    <text evidence="4">The sequence shown here is derived from an EMBL/GenBank/DDBJ whole genome shotgun (WGS) entry which is preliminary data.</text>
</comment>
<dbReference type="InterPro" id="IPR013149">
    <property type="entry name" value="ADH-like_C"/>
</dbReference>